<feature type="region of interest" description="Disordered" evidence="1">
    <location>
        <begin position="1"/>
        <end position="65"/>
    </location>
</feature>
<organism evidence="2 3">
    <name type="scientific">Cricetulus griseus</name>
    <name type="common">Chinese hamster</name>
    <name type="synonym">Cricetulus barabensis griseus</name>
    <dbReference type="NCBI Taxonomy" id="10029"/>
    <lineage>
        <taxon>Eukaryota</taxon>
        <taxon>Metazoa</taxon>
        <taxon>Chordata</taxon>
        <taxon>Craniata</taxon>
        <taxon>Vertebrata</taxon>
        <taxon>Euteleostomi</taxon>
        <taxon>Mammalia</taxon>
        <taxon>Eutheria</taxon>
        <taxon>Euarchontoglires</taxon>
        <taxon>Glires</taxon>
        <taxon>Rodentia</taxon>
        <taxon>Myomorpha</taxon>
        <taxon>Muroidea</taxon>
        <taxon>Cricetidae</taxon>
        <taxon>Cricetinae</taxon>
        <taxon>Cricetulus</taxon>
    </lineage>
</organism>
<dbReference type="GeneID" id="113833598"/>
<reference evidence="2" key="2">
    <citation type="journal article" date="2020" name="Biotechnol. Bioeng.">
        <title>Chromosome-scale scaffolds for the Chinese hamster reference genome assembly to facilitate the study of the CHO epigenome.</title>
        <authorList>
            <person name="Hilliard W."/>
            <person name="MacDonald M."/>
            <person name="Lee K.H."/>
        </authorList>
    </citation>
    <scope>NUCLEOTIDE SEQUENCE [LARGE SCALE GENOMIC DNA]</scope>
    <source>
        <strain evidence="2">17A/GY</strain>
    </source>
</reference>
<evidence type="ECO:0000313" key="3">
    <source>
        <dbReference type="RefSeq" id="XP_027253320.1"/>
    </source>
</evidence>
<keyword evidence="2" id="KW-1185">Reference proteome</keyword>
<dbReference type="KEGG" id="cge:113833598"/>
<feature type="compositionally biased region" description="Basic and acidic residues" evidence="1">
    <location>
        <begin position="44"/>
        <end position="56"/>
    </location>
</feature>
<feature type="compositionally biased region" description="Low complexity" evidence="1">
    <location>
        <begin position="111"/>
        <end position="134"/>
    </location>
</feature>
<reference evidence="2" key="1">
    <citation type="journal article" date="2018" name="Biotechnol. Bioeng.">
        <title>A reference genome of the Chinese hamster based on a hybrid assembly strategy.</title>
        <authorList>
            <person name="Rupp O."/>
            <person name="MacDonald M.L."/>
            <person name="Li S."/>
            <person name="Dhiman H."/>
            <person name="Polson S."/>
            <person name="Griep S."/>
            <person name="Heffner K."/>
            <person name="Hernandez I."/>
            <person name="Brinkrolf K."/>
            <person name="Jadhav V."/>
            <person name="Samoudi M."/>
            <person name="Hao H."/>
            <person name="Kingham B."/>
            <person name="Goesmann A."/>
            <person name="Betenbaugh M.J."/>
            <person name="Lewis N.E."/>
            <person name="Borth N."/>
            <person name="Lee K.H."/>
        </authorList>
    </citation>
    <scope>NUCLEOTIDE SEQUENCE [LARGE SCALE GENOMIC DNA]</scope>
    <source>
        <strain evidence="2">17A/GY</strain>
    </source>
</reference>
<dbReference type="RefSeq" id="XP_035297008.1">
    <property type="nucleotide sequence ID" value="XM_035441117.1"/>
</dbReference>
<feature type="compositionally biased region" description="Low complexity" evidence="1">
    <location>
        <begin position="29"/>
        <end position="43"/>
    </location>
</feature>
<name>A0A9J7FBV9_CRIGR</name>
<feature type="region of interest" description="Disordered" evidence="1">
    <location>
        <begin position="91"/>
        <end position="158"/>
    </location>
</feature>
<evidence type="ECO:0000313" key="2">
    <source>
        <dbReference type="Proteomes" id="UP001108280"/>
    </source>
</evidence>
<dbReference type="Proteomes" id="UP001108280">
    <property type="component" value="Chromosome 2"/>
</dbReference>
<accession>A0A9J7FBV9</accession>
<evidence type="ECO:0000256" key="1">
    <source>
        <dbReference type="SAM" id="MobiDB-lite"/>
    </source>
</evidence>
<feature type="compositionally biased region" description="Basic and acidic residues" evidence="1">
    <location>
        <begin position="12"/>
        <end position="23"/>
    </location>
</feature>
<dbReference type="RefSeq" id="XP_027253320.1">
    <property type="nucleotide sequence ID" value="XM_027397519.2"/>
</dbReference>
<gene>
    <name evidence="3 4" type="primary">LOC113833598</name>
</gene>
<reference evidence="3 4" key="3">
    <citation type="submission" date="2025-04" db="UniProtKB">
        <authorList>
            <consortium name="RefSeq"/>
        </authorList>
    </citation>
    <scope>IDENTIFICATION</scope>
    <source>
        <strain evidence="3 4">17A/GY</strain>
        <tissue evidence="3 4">Liver</tissue>
    </source>
</reference>
<evidence type="ECO:0000313" key="4">
    <source>
        <dbReference type="RefSeq" id="XP_035297008.1"/>
    </source>
</evidence>
<proteinExistence type="predicted"/>
<sequence>MAGKRVPGQRPVRGDRGAMERERPRRRLAQAPSRAAAACTPTRRPAEQPLKRREQRGAMSAGAEAPEQWPLCSGAHGCGWVRALVSAALPRTPGPSAALRRPPSRDRAVGALPAAETAPSAARRCPASPSLARRALAHVGPPPPALAALRPPLRPPRRFPARRIPGNCARPRPALPLGLLGLVVRHAGRPARVGCALRSRCSALGGPRGAPGRHSRGPICEVFLTSLGLLGCPRCSVPTPASRNREGGV</sequence>
<protein>
    <submittedName>
        <fullName evidence="3 4">Atherin-like</fullName>
    </submittedName>
</protein>
<dbReference type="AlphaFoldDB" id="A0A9J7FBV9"/>